<keyword evidence="13" id="KW-0732">Signal</keyword>
<evidence type="ECO:0000256" key="4">
    <source>
        <dbReference type="ARBA" id="ARBA00012640"/>
    </source>
</evidence>
<dbReference type="InterPro" id="IPR050582">
    <property type="entry name" value="HAD-like_SerB"/>
</dbReference>
<comment type="cofactor">
    <cofactor evidence="1">
        <name>Mg(2+)</name>
        <dbReference type="ChEBI" id="CHEBI:18420"/>
    </cofactor>
</comment>
<evidence type="ECO:0000256" key="9">
    <source>
        <dbReference type="ARBA" id="ARBA00023299"/>
    </source>
</evidence>
<dbReference type="Gene3D" id="3.40.50.1000">
    <property type="entry name" value="HAD superfamily/HAD-like"/>
    <property type="match status" value="2"/>
</dbReference>
<gene>
    <name evidence="14" type="ORF">OHA91_29775</name>
</gene>
<evidence type="ECO:0000256" key="12">
    <source>
        <dbReference type="SAM" id="MobiDB-lite"/>
    </source>
</evidence>
<evidence type="ECO:0000256" key="7">
    <source>
        <dbReference type="ARBA" id="ARBA00022801"/>
    </source>
</evidence>
<comment type="catalytic activity">
    <reaction evidence="11">
        <text>O-phospho-D-serine + H2O = D-serine + phosphate</text>
        <dbReference type="Rhea" id="RHEA:24873"/>
        <dbReference type="ChEBI" id="CHEBI:15377"/>
        <dbReference type="ChEBI" id="CHEBI:35247"/>
        <dbReference type="ChEBI" id="CHEBI:43474"/>
        <dbReference type="ChEBI" id="CHEBI:58680"/>
        <dbReference type="EC" id="3.1.3.3"/>
    </reaction>
</comment>
<evidence type="ECO:0000256" key="13">
    <source>
        <dbReference type="SAM" id="SignalP"/>
    </source>
</evidence>
<evidence type="ECO:0000256" key="6">
    <source>
        <dbReference type="ARBA" id="ARBA00022723"/>
    </source>
</evidence>
<feature type="signal peptide" evidence="13">
    <location>
        <begin position="1"/>
        <end position="32"/>
    </location>
</feature>
<dbReference type="InterPro" id="IPR023214">
    <property type="entry name" value="HAD_sf"/>
</dbReference>
<dbReference type="PANTHER" id="PTHR43344:SF2">
    <property type="entry name" value="PHOSPHOSERINE PHOSPHATASE"/>
    <property type="match status" value="1"/>
</dbReference>
<evidence type="ECO:0000256" key="11">
    <source>
        <dbReference type="ARBA" id="ARBA00048523"/>
    </source>
</evidence>
<keyword evidence="8" id="KW-0460">Magnesium</keyword>
<keyword evidence="7" id="KW-0378">Hydrolase</keyword>
<dbReference type="Proteomes" id="UP001432312">
    <property type="component" value="Chromosome"/>
</dbReference>
<feature type="compositionally biased region" description="Basic and acidic residues" evidence="12">
    <location>
        <begin position="406"/>
        <end position="420"/>
    </location>
</feature>
<proteinExistence type="inferred from homology"/>
<keyword evidence="6" id="KW-0479">Metal-binding</keyword>
<comment type="similarity">
    <text evidence="3">Belongs to the HAD-like hydrolase superfamily. SerB family.</text>
</comment>
<dbReference type="RefSeq" id="WP_266502924.1">
    <property type="nucleotide sequence ID" value="NZ_CP108036.1"/>
</dbReference>
<keyword evidence="5" id="KW-0028">Amino-acid biosynthesis</keyword>
<sequence length="431" mass="46631">MSPRDTTRRLQALAAAAITVAALVAVAPSAEAAHPGAPCTTPQLEPGWYGDNQARLQQLIDRYGRCNPYRPARARPVAVFDWDNTVVKNDVGDATMFWLLRNSRIRQPARGDWSTTSRFLTPAAAKALADACGALARPGTPLPTGTPAGAGCADEINAVYGTAATRTAAAAFAGWDRRTMEPGYAWLPQLMQGWTAREIRGFAAAARTENLAAPVGATQQVGTGRATGWVRYYDQQKDLIKSLRKAGFDVWISSASPQPVVEVWAEGVGIDADHVIGIRNTTTRGGVYTPRLQGCGSVRDGADTMITYIDGKRCWINKEIYGVRGPDAEKVQPAARRQVFAAGDSDTDVSFLRDATALRLVVNRNKNELMCRAYDNSDGKWIVNPMFIEPKKQKTGPYPCSTTGYVDHDGTPGPVRRDDTGVVPDQADTVY</sequence>
<evidence type="ECO:0000256" key="3">
    <source>
        <dbReference type="ARBA" id="ARBA00009184"/>
    </source>
</evidence>
<dbReference type="Pfam" id="PF12710">
    <property type="entry name" value="HAD"/>
    <property type="match status" value="1"/>
</dbReference>
<dbReference type="InterPro" id="IPR036412">
    <property type="entry name" value="HAD-like_sf"/>
</dbReference>
<evidence type="ECO:0000256" key="10">
    <source>
        <dbReference type="ARBA" id="ARBA00048138"/>
    </source>
</evidence>
<evidence type="ECO:0000256" key="5">
    <source>
        <dbReference type="ARBA" id="ARBA00022605"/>
    </source>
</evidence>
<evidence type="ECO:0000256" key="2">
    <source>
        <dbReference type="ARBA" id="ARBA00005135"/>
    </source>
</evidence>
<evidence type="ECO:0000313" key="14">
    <source>
        <dbReference type="EMBL" id="WUN82330.1"/>
    </source>
</evidence>
<dbReference type="SUPFAM" id="SSF56784">
    <property type="entry name" value="HAD-like"/>
    <property type="match status" value="1"/>
</dbReference>
<dbReference type="EC" id="3.1.3.3" evidence="4"/>
<evidence type="ECO:0000313" key="15">
    <source>
        <dbReference type="Proteomes" id="UP001432312"/>
    </source>
</evidence>
<name>A0ABZ1QIP4_9ACTN</name>
<keyword evidence="15" id="KW-1185">Reference proteome</keyword>
<protein>
    <recommendedName>
        <fullName evidence="4">phosphoserine phosphatase</fullName>
        <ecNumber evidence="4">3.1.3.3</ecNumber>
    </recommendedName>
</protein>
<evidence type="ECO:0000256" key="8">
    <source>
        <dbReference type="ARBA" id="ARBA00022842"/>
    </source>
</evidence>
<comment type="pathway">
    <text evidence="2">Amino-acid biosynthesis; L-serine biosynthesis; L-serine from 3-phospho-D-glycerate: step 3/3.</text>
</comment>
<dbReference type="GeneID" id="95500321"/>
<feature type="chain" id="PRO_5047431901" description="phosphoserine phosphatase" evidence="13">
    <location>
        <begin position="33"/>
        <end position="431"/>
    </location>
</feature>
<evidence type="ECO:0000256" key="1">
    <source>
        <dbReference type="ARBA" id="ARBA00001946"/>
    </source>
</evidence>
<organism evidence="14 15">
    <name type="scientific">Streptomyces erythrochromogenes</name>
    <dbReference type="NCBI Taxonomy" id="285574"/>
    <lineage>
        <taxon>Bacteria</taxon>
        <taxon>Bacillati</taxon>
        <taxon>Actinomycetota</taxon>
        <taxon>Actinomycetes</taxon>
        <taxon>Kitasatosporales</taxon>
        <taxon>Streptomycetaceae</taxon>
        <taxon>Streptomyces</taxon>
    </lineage>
</organism>
<accession>A0ABZ1QIP4</accession>
<dbReference type="PANTHER" id="PTHR43344">
    <property type="entry name" value="PHOSPHOSERINE PHOSPHATASE"/>
    <property type="match status" value="1"/>
</dbReference>
<feature type="region of interest" description="Disordered" evidence="12">
    <location>
        <begin position="394"/>
        <end position="431"/>
    </location>
</feature>
<comment type="catalytic activity">
    <reaction evidence="10">
        <text>O-phospho-L-serine + H2O = L-serine + phosphate</text>
        <dbReference type="Rhea" id="RHEA:21208"/>
        <dbReference type="ChEBI" id="CHEBI:15377"/>
        <dbReference type="ChEBI" id="CHEBI:33384"/>
        <dbReference type="ChEBI" id="CHEBI:43474"/>
        <dbReference type="ChEBI" id="CHEBI:57524"/>
        <dbReference type="EC" id="3.1.3.3"/>
    </reaction>
</comment>
<keyword evidence="9" id="KW-0718">Serine biosynthesis</keyword>
<reference evidence="14" key="1">
    <citation type="submission" date="2022-10" db="EMBL/GenBank/DDBJ databases">
        <title>The complete genomes of actinobacterial strains from the NBC collection.</title>
        <authorList>
            <person name="Joergensen T.S."/>
            <person name="Alvarez Arevalo M."/>
            <person name="Sterndorff E.B."/>
            <person name="Faurdal D."/>
            <person name="Vuksanovic O."/>
            <person name="Mourched A.-S."/>
            <person name="Charusanti P."/>
            <person name="Shaw S."/>
            <person name="Blin K."/>
            <person name="Weber T."/>
        </authorList>
    </citation>
    <scope>NUCLEOTIDE SEQUENCE</scope>
    <source>
        <strain evidence="14">NBC_00303</strain>
    </source>
</reference>
<dbReference type="EMBL" id="CP108036">
    <property type="protein sequence ID" value="WUN82330.1"/>
    <property type="molecule type" value="Genomic_DNA"/>
</dbReference>